<feature type="transmembrane region" description="Helical" evidence="1">
    <location>
        <begin position="1027"/>
        <end position="1051"/>
    </location>
</feature>
<feature type="transmembrane region" description="Helical" evidence="1">
    <location>
        <begin position="722"/>
        <end position="742"/>
    </location>
</feature>
<feature type="transmembrane region" description="Helical" evidence="1">
    <location>
        <begin position="828"/>
        <end position="849"/>
    </location>
</feature>
<feature type="transmembrane region" description="Helical" evidence="1">
    <location>
        <begin position="399"/>
        <end position="419"/>
    </location>
</feature>
<keyword evidence="2" id="KW-0732">Signal</keyword>
<dbReference type="InterPro" id="IPR011013">
    <property type="entry name" value="Gal_mutarotase_sf_dom"/>
</dbReference>
<evidence type="ECO:0000313" key="4">
    <source>
        <dbReference type="EMBL" id="WDE97095.1"/>
    </source>
</evidence>
<name>A0ABY7VSB8_9BACT</name>
<evidence type="ECO:0000313" key="5">
    <source>
        <dbReference type="Proteomes" id="UP001214250"/>
    </source>
</evidence>
<dbReference type="InterPro" id="IPR010383">
    <property type="entry name" value="Glyco_hydrolase_94_b-supersand"/>
</dbReference>
<dbReference type="Proteomes" id="UP001214250">
    <property type="component" value="Chromosome 1"/>
</dbReference>
<keyword evidence="5" id="KW-1185">Reference proteome</keyword>
<protein>
    <recommendedName>
        <fullName evidence="3">Glycosyl hydrolase 94 supersandwich domain-containing protein</fullName>
    </recommendedName>
</protein>
<evidence type="ECO:0000256" key="1">
    <source>
        <dbReference type="SAM" id="Phobius"/>
    </source>
</evidence>
<dbReference type="InterPro" id="IPR037018">
    <property type="entry name" value="GH65_N"/>
</dbReference>
<dbReference type="EMBL" id="CP117811">
    <property type="protein sequence ID" value="WDE97095.1"/>
    <property type="molecule type" value="Genomic_DNA"/>
</dbReference>
<feature type="transmembrane region" description="Helical" evidence="1">
    <location>
        <begin position="337"/>
        <end position="357"/>
    </location>
</feature>
<feature type="transmembrane region" description="Helical" evidence="1">
    <location>
        <begin position="544"/>
        <end position="563"/>
    </location>
</feature>
<feature type="transmembrane region" description="Helical" evidence="1">
    <location>
        <begin position="575"/>
        <end position="604"/>
    </location>
</feature>
<organism evidence="4 5">
    <name type="scientific">Lentisphaera profundi</name>
    <dbReference type="NCBI Taxonomy" id="1658616"/>
    <lineage>
        <taxon>Bacteria</taxon>
        <taxon>Pseudomonadati</taxon>
        <taxon>Lentisphaerota</taxon>
        <taxon>Lentisphaeria</taxon>
        <taxon>Lentisphaerales</taxon>
        <taxon>Lentisphaeraceae</taxon>
        <taxon>Lentisphaera</taxon>
    </lineage>
</organism>
<accession>A0ABY7VSB8</accession>
<gene>
    <name evidence="4" type="ORF">PQO03_03880</name>
</gene>
<dbReference type="SUPFAM" id="SSF74650">
    <property type="entry name" value="Galactose mutarotase-like"/>
    <property type="match status" value="1"/>
</dbReference>
<keyword evidence="1" id="KW-0812">Transmembrane</keyword>
<dbReference type="Gene3D" id="2.70.98.40">
    <property type="entry name" value="Glycoside hydrolase, family 65, N-terminal domain"/>
    <property type="match status" value="1"/>
</dbReference>
<feature type="transmembrane region" description="Helical" evidence="1">
    <location>
        <begin position="697"/>
        <end position="716"/>
    </location>
</feature>
<sequence length="1272" mass="142686">MHLLKQILFLLVFSQAASSYALNQVDSGILHMDGAQGQAYQSNDSHILDYTLPKHSSIGTWYKLSKNPVKDYLVFHLESKQNLDALQLKIELKGTRGIQSIPISSQSQKILIDEDTLGELRELVFLAYNNSETTSKGQLNFDFSLANWPSTELKQASYQRDVITRLANAQESGALAMDGATCYAVEPADNSQSLQFALPANSIAGFWSKQYPQTINKSQILSFTRSEHHELDGLSFSLELKGSKTTQILNLSRAHEEILIDWNHVGELNELVFLIHNPSSKLITQELSFDIHFQALTIPENLATKNKFISLLIFVFIMAVLFKLLKKIPFSKLSQRAQVFTHSLILALIISCAFLGYGLSDFIALQRAPYMLALFAMNAAILILLKITYQSRLPNFKETFTHTLFPGFIIISISSNPVWHTPNSWSDLFKIGGFGAAILLVLYHCSHLYLIKTFKKSLSSFSSAVIISLPIIFSLLLSLQNADLLLSLASDLPDKLKSWSYYNPIALALLRFGIVFFIVEFTINALSYITNKHVIYDRNAHKKLIYLCFSLGLSPFIADLGSADFLLNFPRLVQAAFAVITTAFSQGMLWAFVFMITGVLLDAIKGQGPAAHTIHDHAATGRGNGRMYAGSLMLLIQILHIFGHWQLFIDFYNFAPLLVLSLSLSLLYPLIKTIIESFDGSHSFLQRSRDSYKDKSLYMRGLIVGIALALAIHWQISEQHTGIRALFGLVAGALAFAGINKLNKKGGESIKSSLIAAIQGGFIGAAIAFYLDAGQIPVVLERFNKYNTFGIAPQAYQFDNLLSKWGHISLGDYTGGSKLLFNQALNGVIGWGVAAWLFALNQSLLTAIFKKNSIHLKRLASREGAIELAEGTIRVLRWGLWMSPIIFTFLRQMPEATWYNQDGAVHTLFCIGADLTMSSDQFHSWSLEIFMWIMAYEGFRILIWLDHMGLRVATLVNLSFIGMDDLDTRFSRFIDKTGKAGSVIPEGVKRFMTWAPLLIPYYIPRSGQDWDYAWTTALGIQDKAQPLVAASISIPQIILLITLLTVILFLFSCFKKRRSEKAQSISNQQFQVSLNSHGQILSSTHGVRSNITVSRHQNIDHKSQASSFLIQEGERWFKLFDKAEIKKENGTIIATQSSNEFTFELTLDIPVKEDAVCFMNLKIKNLKNQDRSLRLMPYFEWCLDNMKEDLLRQAEQRESQEVLLEPGSNALYALQPTTSMVGFLASKSAPDKYLRHKLSMPPYLKILANNDNGIMIPLADYCMNSLSLKTLL</sequence>
<feature type="transmembrane region" description="Helical" evidence="1">
    <location>
        <begin position="499"/>
        <end position="523"/>
    </location>
</feature>
<feature type="signal peptide" evidence="2">
    <location>
        <begin position="1"/>
        <end position="21"/>
    </location>
</feature>
<feature type="chain" id="PRO_5047155575" description="Glycosyl hydrolase 94 supersandwich domain-containing protein" evidence="2">
    <location>
        <begin position="22"/>
        <end position="1272"/>
    </location>
</feature>
<feature type="domain" description="Glycosyl hydrolase 94 supersandwich" evidence="3">
    <location>
        <begin position="1129"/>
        <end position="1217"/>
    </location>
</feature>
<reference evidence="4 5" key="1">
    <citation type="submission" date="2023-02" db="EMBL/GenBank/DDBJ databases">
        <title>Genome sequence of Lentisphaera profundi SAORIC-696.</title>
        <authorList>
            <person name="Kim e."/>
            <person name="Cho J.-C."/>
            <person name="Choi A."/>
            <person name="Kang I."/>
        </authorList>
    </citation>
    <scope>NUCLEOTIDE SEQUENCE [LARGE SCALE GENOMIC DNA]</scope>
    <source>
        <strain evidence="4 5">SAORIC-696</strain>
    </source>
</reference>
<feature type="transmembrane region" description="Helical" evidence="1">
    <location>
        <begin position="754"/>
        <end position="771"/>
    </location>
</feature>
<evidence type="ECO:0000256" key="2">
    <source>
        <dbReference type="SAM" id="SignalP"/>
    </source>
</evidence>
<evidence type="ECO:0000259" key="3">
    <source>
        <dbReference type="Pfam" id="PF06165"/>
    </source>
</evidence>
<feature type="transmembrane region" description="Helical" evidence="1">
    <location>
        <begin position="651"/>
        <end position="671"/>
    </location>
</feature>
<feature type="transmembrane region" description="Helical" evidence="1">
    <location>
        <begin position="431"/>
        <end position="451"/>
    </location>
</feature>
<keyword evidence="1" id="KW-0472">Membrane</keyword>
<feature type="transmembrane region" description="Helical" evidence="1">
    <location>
        <begin position="308"/>
        <end position="325"/>
    </location>
</feature>
<keyword evidence="1" id="KW-1133">Transmembrane helix</keyword>
<feature type="transmembrane region" description="Helical" evidence="1">
    <location>
        <begin position="625"/>
        <end position="645"/>
    </location>
</feature>
<proteinExistence type="predicted"/>
<feature type="transmembrane region" description="Helical" evidence="1">
    <location>
        <begin position="458"/>
        <end position="479"/>
    </location>
</feature>
<dbReference type="RefSeq" id="WP_274151273.1">
    <property type="nucleotide sequence ID" value="NZ_CP117811.1"/>
</dbReference>
<feature type="transmembrane region" description="Helical" evidence="1">
    <location>
        <begin position="369"/>
        <end position="387"/>
    </location>
</feature>
<dbReference type="Pfam" id="PF06165">
    <property type="entry name" value="GH94_b-supersand"/>
    <property type="match status" value="1"/>
</dbReference>